<evidence type="ECO:0000256" key="10">
    <source>
        <dbReference type="ARBA" id="ARBA00023306"/>
    </source>
</evidence>
<feature type="region of interest" description="Disordered" evidence="11">
    <location>
        <begin position="564"/>
        <end position="614"/>
    </location>
</feature>
<dbReference type="GO" id="GO:0000796">
    <property type="term" value="C:condensin complex"/>
    <property type="evidence" value="ECO:0007669"/>
    <property type="project" value="InterPro"/>
</dbReference>
<organism evidence="14 15">
    <name type="scientific">Thecamonas trahens ATCC 50062</name>
    <dbReference type="NCBI Taxonomy" id="461836"/>
    <lineage>
        <taxon>Eukaryota</taxon>
        <taxon>Apusozoa</taxon>
        <taxon>Apusomonadida</taxon>
        <taxon>Apusomonadidae</taxon>
        <taxon>Thecamonas</taxon>
    </lineage>
</organism>
<evidence type="ECO:0000256" key="7">
    <source>
        <dbReference type="ARBA" id="ARBA00022618"/>
    </source>
</evidence>
<keyword evidence="6" id="KW-0963">Cytoplasm</keyword>
<dbReference type="GO" id="GO:0005737">
    <property type="term" value="C:cytoplasm"/>
    <property type="evidence" value="ECO:0007669"/>
    <property type="project" value="UniProtKB-SubCell"/>
</dbReference>
<feature type="compositionally biased region" description="Acidic residues" evidence="11">
    <location>
        <begin position="589"/>
        <end position="600"/>
    </location>
</feature>
<evidence type="ECO:0000256" key="8">
    <source>
        <dbReference type="ARBA" id="ARBA00022776"/>
    </source>
</evidence>
<keyword evidence="5" id="KW-0158">Chromosome</keyword>
<dbReference type="GO" id="GO:0006139">
    <property type="term" value="P:nucleobase-containing compound metabolic process"/>
    <property type="evidence" value="ECO:0007669"/>
    <property type="project" value="InterPro"/>
</dbReference>
<dbReference type="InterPro" id="IPR036397">
    <property type="entry name" value="RNaseH_sf"/>
</dbReference>
<evidence type="ECO:0000256" key="2">
    <source>
        <dbReference type="ARBA" id="ARBA00004496"/>
    </source>
</evidence>
<keyword evidence="7" id="KW-0132">Cell division</keyword>
<feature type="signal peptide" evidence="12">
    <location>
        <begin position="1"/>
        <end position="26"/>
    </location>
</feature>
<gene>
    <name evidence="14" type="ORF">AMSG_12130</name>
</gene>
<dbReference type="GO" id="GO:0003676">
    <property type="term" value="F:nucleic acid binding"/>
    <property type="evidence" value="ECO:0007669"/>
    <property type="project" value="InterPro"/>
</dbReference>
<feature type="chain" id="PRO_5005537224" description="Condensin complex subunit 2" evidence="12">
    <location>
        <begin position="27"/>
        <end position="1150"/>
    </location>
</feature>
<dbReference type="AlphaFoldDB" id="A0A0L0DJU7"/>
<evidence type="ECO:0000256" key="6">
    <source>
        <dbReference type="ARBA" id="ARBA00022490"/>
    </source>
</evidence>
<keyword evidence="10" id="KW-0131">Cell cycle</keyword>
<proteinExistence type="inferred from homology"/>
<dbReference type="OrthoDB" id="362021at2759"/>
<dbReference type="GO" id="GO:0003682">
    <property type="term" value="F:chromatin binding"/>
    <property type="evidence" value="ECO:0007669"/>
    <property type="project" value="TreeGrafter"/>
</dbReference>
<evidence type="ECO:0000256" key="3">
    <source>
        <dbReference type="ARBA" id="ARBA00009471"/>
    </source>
</evidence>
<evidence type="ECO:0000256" key="11">
    <source>
        <dbReference type="SAM" id="MobiDB-lite"/>
    </source>
</evidence>
<dbReference type="Pfam" id="PF01612">
    <property type="entry name" value="DNA_pol_A_exo1"/>
    <property type="match status" value="1"/>
</dbReference>
<dbReference type="RefSeq" id="XP_013755373.1">
    <property type="nucleotide sequence ID" value="XM_013899919.1"/>
</dbReference>
<keyword evidence="8" id="KW-0498">Mitosis</keyword>
<evidence type="ECO:0000256" key="4">
    <source>
        <dbReference type="ARBA" id="ARBA00016065"/>
    </source>
</evidence>
<dbReference type="GO" id="GO:0051301">
    <property type="term" value="P:cell division"/>
    <property type="evidence" value="ECO:0007669"/>
    <property type="project" value="UniProtKB-KW"/>
</dbReference>
<dbReference type="PANTHER" id="PTHR13108">
    <property type="entry name" value="CONDENSIN COMPLEX SUBUNIT 2"/>
    <property type="match status" value="1"/>
</dbReference>
<accession>A0A0L0DJU7</accession>
<sequence>MLCSLRHPRASLLLRALSLRVGGVSAAAAGGAAEGFLQLPRGKPLAKISAEYVEPLPPAEFAGKITVTASLDEANEAAAAAGWWPRREDPAPGASKPLLLGMDAENALHWDRTTAKSAPTCVLQLASDNAALVLSIARPAARAAFADRSRPNAVRDLIEAHDVALVCQGAAGDVGPLHSEFGMFGSSFVDLLEVSALAGLYPLKLRYAVAQVLRLRLSKKEQMSNWRRWPLTPSQVAYAATDAWAPLAVYRGLAAAHPHLAAAVDAQLAAGGPPPEPGAPRLVVSTRRMLAKPLPAWAGPELAAMLETPFDDAASWPHTHPMVLVNNLASYYRARVVRSRNHLGLRLRTAAATLRTPLDTSPGSDKRTRLARAALALLADLSASPDLQDALIESRLAALAAIGIGIDIGISIMLMIGIRMRVHIHIERLTQESLAQAGAAVAEEMRGGPTIGGRKSIAPGRKSIAPGRKSIALRQPRKSILPPPLLSGIQLTDLYSNCLKMSAENKINQKNTWGLNLIDYIDDIVEEDETDFARASCTIDASIKIYSTRVDAVHIDTYKVLGGLARTNGPGGENGEDDADAGGENKENDEFESDDDDDEYSPGGKRKAKTKTKDARAAKAKASATLEANIANLNTDALDLDFDIDPLFQKTSAEFDEGGARGLLLNHLTLSEYGQLIFGSHISISSAGAGGATRPEPEPIDFTDARKIYGEPEYASLQICPEFVTFAAAQWGRNVGPAPSDAPADAPADAAADTSATSASRADFFAAMAATTSGVEEAVWEEADFDDDDDDDDAGAGSFRLHDSGLSAASLGMTSFSSAGTSSSDALASLFGAGHATAAAASALDSVLRMTKESSVASEYGFFAPGAVKSWAGPTNWKYSGSARARAAAKSDGSAKSKKAKFFLQLAPPLAIDLATLGKTSSKSTTLKASTLAKASKDAHLLPPDIHYDIAELTHFALRPSFALSLPGAAAAHHPTSMAAALSSRGGGFGGFGSDNDDDDNGEWAFFGDAPDAPGAGTDLGDADVDLLDDPRRVAKIDINYERVAKKVDVKALKRGVWAQLTVDEPREALASKSALPPRMDDERAVTFSSVVADLPSTLPRRVMQDASVPFAFICLLHLCNEKGLMIEGSPDMTDFVVRQDPDVVEPDTH</sequence>
<evidence type="ECO:0000256" key="1">
    <source>
        <dbReference type="ARBA" id="ARBA00004286"/>
    </source>
</evidence>
<evidence type="ECO:0000256" key="5">
    <source>
        <dbReference type="ARBA" id="ARBA00022454"/>
    </source>
</evidence>
<dbReference type="Proteomes" id="UP000054408">
    <property type="component" value="Unassembled WGS sequence"/>
</dbReference>
<keyword evidence="15" id="KW-1185">Reference proteome</keyword>
<evidence type="ECO:0000256" key="12">
    <source>
        <dbReference type="SAM" id="SignalP"/>
    </source>
</evidence>
<dbReference type="Pfam" id="PF05786">
    <property type="entry name" value="Cnd2"/>
    <property type="match status" value="1"/>
</dbReference>
<dbReference type="GO" id="GO:0008408">
    <property type="term" value="F:3'-5' exonuclease activity"/>
    <property type="evidence" value="ECO:0007669"/>
    <property type="project" value="InterPro"/>
</dbReference>
<dbReference type="Gene3D" id="3.30.420.10">
    <property type="entry name" value="Ribonuclease H-like superfamily/Ribonuclease H"/>
    <property type="match status" value="1"/>
</dbReference>
<dbReference type="GO" id="GO:0007076">
    <property type="term" value="P:mitotic chromosome condensation"/>
    <property type="evidence" value="ECO:0007669"/>
    <property type="project" value="InterPro"/>
</dbReference>
<feature type="domain" description="3'-5' exonuclease" evidence="13">
    <location>
        <begin position="151"/>
        <end position="253"/>
    </location>
</feature>
<dbReference type="STRING" id="461836.A0A0L0DJU7"/>
<comment type="similarity">
    <text evidence="3">Belongs to the CND2 (condensin subunit 2) family.</text>
</comment>
<keyword evidence="12" id="KW-0732">Signal</keyword>
<name>A0A0L0DJU7_THETB</name>
<dbReference type="eggNOG" id="KOG2328">
    <property type="taxonomic scope" value="Eukaryota"/>
</dbReference>
<dbReference type="PANTHER" id="PTHR13108:SF9">
    <property type="entry name" value="CONDENSIN COMPLEX SUBUNIT 2"/>
    <property type="match status" value="1"/>
</dbReference>
<evidence type="ECO:0000259" key="13">
    <source>
        <dbReference type="Pfam" id="PF01612"/>
    </source>
</evidence>
<comment type="subcellular location">
    <subcellularLocation>
        <location evidence="1">Chromosome</location>
    </subcellularLocation>
    <subcellularLocation>
        <location evidence="2">Cytoplasm</location>
    </subcellularLocation>
</comment>
<reference evidence="14 15" key="1">
    <citation type="submission" date="2010-05" db="EMBL/GenBank/DDBJ databases">
        <title>The Genome Sequence of Thecamonas trahens ATCC 50062.</title>
        <authorList>
            <consortium name="The Broad Institute Genome Sequencing Platform"/>
            <person name="Russ C."/>
            <person name="Cuomo C."/>
            <person name="Shea T."/>
            <person name="Young S.K."/>
            <person name="Zeng Q."/>
            <person name="Koehrsen M."/>
            <person name="Haas B."/>
            <person name="Borodovsky M."/>
            <person name="Guigo R."/>
            <person name="Alvarado L."/>
            <person name="Berlin A."/>
            <person name="Bochicchio J."/>
            <person name="Borenstein D."/>
            <person name="Chapman S."/>
            <person name="Chen Z."/>
            <person name="Freedman E."/>
            <person name="Gellesch M."/>
            <person name="Goldberg J."/>
            <person name="Griggs A."/>
            <person name="Gujja S."/>
            <person name="Heilman E."/>
            <person name="Heiman D."/>
            <person name="Hepburn T."/>
            <person name="Howarth C."/>
            <person name="Jen D."/>
            <person name="Larson L."/>
            <person name="Mehta T."/>
            <person name="Park D."/>
            <person name="Pearson M."/>
            <person name="Roberts A."/>
            <person name="Saif S."/>
            <person name="Shenoy N."/>
            <person name="Sisk P."/>
            <person name="Stolte C."/>
            <person name="Sykes S."/>
            <person name="Thomson T."/>
            <person name="Walk T."/>
            <person name="White J."/>
            <person name="Yandava C."/>
            <person name="Burger G."/>
            <person name="Gray M.W."/>
            <person name="Holland P.W.H."/>
            <person name="King N."/>
            <person name="Lang F.B.F."/>
            <person name="Roger A.J."/>
            <person name="Ruiz-Trillo I."/>
            <person name="Lander E."/>
            <person name="Nusbaum C."/>
        </authorList>
    </citation>
    <scope>NUCLEOTIDE SEQUENCE [LARGE SCALE GENOMIC DNA]</scope>
    <source>
        <strain evidence="14 15">ATCC 50062</strain>
    </source>
</reference>
<dbReference type="SUPFAM" id="SSF53098">
    <property type="entry name" value="Ribonuclease H-like"/>
    <property type="match status" value="1"/>
</dbReference>
<dbReference type="EMBL" id="GL349473">
    <property type="protein sequence ID" value="KNC52500.1"/>
    <property type="molecule type" value="Genomic_DNA"/>
</dbReference>
<dbReference type="InterPro" id="IPR022816">
    <property type="entry name" value="Condensin_barren_su2"/>
</dbReference>
<dbReference type="InterPro" id="IPR002562">
    <property type="entry name" value="3'-5'_exonuclease_dom"/>
</dbReference>
<evidence type="ECO:0000313" key="15">
    <source>
        <dbReference type="Proteomes" id="UP000054408"/>
    </source>
</evidence>
<protein>
    <recommendedName>
        <fullName evidence="4">Condensin complex subunit 2</fullName>
    </recommendedName>
</protein>
<evidence type="ECO:0000313" key="14">
    <source>
        <dbReference type="EMBL" id="KNC52500.1"/>
    </source>
</evidence>
<keyword evidence="9" id="KW-0226">DNA condensation</keyword>
<evidence type="ECO:0000256" key="9">
    <source>
        <dbReference type="ARBA" id="ARBA00023067"/>
    </source>
</evidence>
<dbReference type="GeneID" id="25570045"/>
<dbReference type="InterPro" id="IPR012337">
    <property type="entry name" value="RNaseH-like_sf"/>
</dbReference>